<evidence type="ECO:0000256" key="1">
    <source>
        <dbReference type="SAM" id="MobiDB-lite"/>
    </source>
</evidence>
<evidence type="ECO:0000313" key="4">
    <source>
        <dbReference type="Proteomes" id="UP000799423"/>
    </source>
</evidence>
<feature type="signal peptide" evidence="2">
    <location>
        <begin position="1"/>
        <end position="19"/>
    </location>
</feature>
<dbReference type="EMBL" id="MU006392">
    <property type="protein sequence ID" value="KAF2844289.1"/>
    <property type="molecule type" value="Genomic_DNA"/>
</dbReference>
<protein>
    <recommendedName>
        <fullName evidence="5">Malate dehydrogenase</fullName>
    </recommendedName>
</protein>
<dbReference type="InterPro" id="IPR021851">
    <property type="entry name" value="DUF3455"/>
</dbReference>
<accession>A0A6A7AQ38</accession>
<keyword evidence="2" id="KW-0732">Signal</keyword>
<evidence type="ECO:0000256" key="2">
    <source>
        <dbReference type="SAM" id="SignalP"/>
    </source>
</evidence>
<dbReference type="AlphaFoldDB" id="A0A6A7AQ38"/>
<dbReference type="PANTHER" id="PTHR35567">
    <property type="entry name" value="MALATE DEHYDROGENASE (AFU_ORTHOLOGUE AFUA_2G13800)"/>
    <property type="match status" value="1"/>
</dbReference>
<dbReference type="Proteomes" id="UP000799423">
    <property type="component" value="Unassembled WGS sequence"/>
</dbReference>
<dbReference type="OrthoDB" id="1859733at2759"/>
<dbReference type="PANTHER" id="PTHR35567:SF1">
    <property type="entry name" value="CONSERVED FUNGAL PROTEIN (AFU_ORTHOLOGUE AFUA_1G14230)"/>
    <property type="match status" value="1"/>
</dbReference>
<keyword evidence="4" id="KW-1185">Reference proteome</keyword>
<sequence>MQPFTIFTVLAALAILTGANRSLSDSYVPAIDLDALAKLMPESALPKPSGLKLKYVLLGVGTQNYTCTSGKEDDPPRSTGAVARLYDMGTCLQDSQYAAEIISFVSPLALSLNSHTQHLDLILRSHGFQQILGHHFFHLSTPVFALDRLSQTPYPLAQVSKLGETEAPPSTFPGASADANVAWLFLQDTHNISRGGIDTVYRIETAGGKKPATCRDRKPSLEVDYAAQCKKTPRPKGKSCLLIATQIGSMDHLDQVDSGGSSEEFRAAPYTE</sequence>
<gene>
    <name evidence="3" type="ORF">T440DRAFT_27584</name>
</gene>
<evidence type="ECO:0008006" key="5">
    <source>
        <dbReference type="Google" id="ProtNLM"/>
    </source>
</evidence>
<dbReference type="Pfam" id="PF11937">
    <property type="entry name" value="DUF3455"/>
    <property type="match status" value="1"/>
</dbReference>
<name>A0A6A7AQ38_9PLEO</name>
<proteinExistence type="predicted"/>
<evidence type="ECO:0000313" key="3">
    <source>
        <dbReference type="EMBL" id="KAF2844289.1"/>
    </source>
</evidence>
<feature type="chain" id="PRO_5025347818" description="Malate dehydrogenase" evidence="2">
    <location>
        <begin position="20"/>
        <end position="272"/>
    </location>
</feature>
<organism evidence="3 4">
    <name type="scientific">Plenodomus tracheiphilus IPT5</name>
    <dbReference type="NCBI Taxonomy" id="1408161"/>
    <lineage>
        <taxon>Eukaryota</taxon>
        <taxon>Fungi</taxon>
        <taxon>Dikarya</taxon>
        <taxon>Ascomycota</taxon>
        <taxon>Pezizomycotina</taxon>
        <taxon>Dothideomycetes</taxon>
        <taxon>Pleosporomycetidae</taxon>
        <taxon>Pleosporales</taxon>
        <taxon>Pleosporineae</taxon>
        <taxon>Leptosphaeriaceae</taxon>
        <taxon>Plenodomus</taxon>
    </lineage>
</organism>
<feature type="region of interest" description="Disordered" evidence="1">
    <location>
        <begin position="252"/>
        <end position="272"/>
    </location>
</feature>
<reference evidence="3" key="1">
    <citation type="submission" date="2020-01" db="EMBL/GenBank/DDBJ databases">
        <authorList>
            <consortium name="DOE Joint Genome Institute"/>
            <person name="Haridas S."/>
            <person name="Albert R."/>
            <person name="Binder M."/>
            <person name="Bloem J."/>
            <person name="Labutti K."/>
            <person name="Salamov A."/>
            <person name="Andreopoulos B."/>
            <person name="Baker S.E."/>
            <person name="Barry K."/>
            <person name="Bills G."/>
            <person name="Bluhm B.H."/>
            <person name="Cannon C."/>
            <person name="Castanera R."/>
            <person name="Culley D.E."/>
            <person name="Daum C."/>
            <person name="Ezra D."/>
            <person name="Gonzalez J.B."/>
            <person name="Henrissat B."/>
            <person name="Kuo A."/>
            <person name="Liang C."/>
            <person name="Lipzen A."/>
            <person name="Lutzoni F."/>
            <person name="Magnuson J."/>
            <person name="Mondo S."/>
            <person name="Nolan M."/>
            <person name="Ohm R."/>
            <person name="Pangilinan J."/>
            <person name="Park H.-J."/>
            <person name="Ramirez L."/>
            <person name="Alfaro M."/>
            <person name="Sun H."/>
            <person name="Tritt A."/>
            <person name="Yoshinaga Y."/>
            <person name="Zwiers L.-H."/>
            <person name="Turgeon B.G."/>
            <person name="Goodwin S.B."/>
            <person name="Spatafora J.W."/>
            <person name="Crous P.W."/>
            <person name="Grigoriev I.V."/>
        </authorList>
    </citation>
    <scope>NUCLEOTIDE SEQUENCE</scope>
    <source>
        <strain evidence="3">IPT5</strain>
    </source>
</reference>